<dbReference type="STRING" id="1798709.A2538_00820"/>
<dbReference type="EMBL" id="MFRE01000009">
    <property type="protein sequence ID" value="OGH94335.1"/>
    <property type="molecule type" value="Genomic_DNA"/>
</dbReference>
<dbReference type="AlphaFoldDB" id="A0A1F6PDU1"/>
<dbReference type="Proteomes" id="UP000178254">
    <property type="component" value="Unassembled WGS sequence"/>
</dbReference>
<protein>
    <submittedName>
        <fullName evidence="1">Uncharacterized protein</fullName>
    </submittedName>
</protein>
<evidence type="ECO:0000313" key="1">
    <source>
        <dbReference type="EMBL" id="OGH94335.1"/>
    </source>
</evidence>
<organism evidence="1 2">
    <name type="scientific">Candidatus Magasanikbacteria bacterium RIFOXYD2_FULL_41_14</name>
    <dbReference type="NCBI Taxonomy" id="1798709"/>
    <lineage>
        <taxon>Bacteria</taxon>
        <taxon>Candidatus Magasanikiibacteriota</taxon>
    </lineage>
</organism>
<reference evidence="1 2" key="1">
    <citation type="journal article" date="2016" name="Nat. Commun.">
        <title>Thousands of microbial genomes shed light on interconnected biogeochemical processes in an aquifer system.</title>
        <authorList>
            <person name="Anantharaman K."/>
            <person name="Brown C.T."/>
            <person name="Hug L.A."/>
            <person name="Sharon I."/>
            <person name="Castelle C.J."/>
            <person name="Probst A.J."/>
            <person name="Thomas B.C."/>
            <person name="Singh A."/>
            <person name="Wilkins M.J."/>
            <person name="Karaoz U."/>
            <person name="Brodie E.L."/>
            <person name="Williams K.H."/>
            <person name="Hubbard S.S."/>
            <person name="Banfield J.F."/>
        </authorList>
    </citation>
    <scope>NUCLEOTIDE SEQUENCE [LARGE SCALE GENOMIC DNA]</scope>
</reference>
<evidence type="ECO:0000313" key="2">
    <source>
        <dbReference type="Proteomes" id="UP000178254"/>
    </source>
</evidence>
<sequence length="82" mass="9103">MPKNKSYEPKPVETADIQEHARAVELLARQDKLTEQFLTLENAVEALYKTEGRSQSVADNASLSATPAFLSDSVLNNIRTKL</sequence>
<comment type="caution">
    <text evidence="1">The sequence shown here is derived from an EMBL/GenBank/DDBJ whole genome shotgun (WGS) entry which is preliminary data.</text>
</comment>
<proteinExistence type="predicted"/>
<accession>A0A1F6PDU1</accession>
<gene>
    <name evidence="1" type="ORF">A2538_00820</name>
</gene>
<name>A0A1F6PDU1_9BACT</name>